<dbReference type="AlphaFoldDB" id="A0A835PZM5"/>
<dbReference type="OrthoDB" id="1928310at2759"/>
<dbReference type="GO" id="GO:0016020">
    <property type="term" value="C:membrane"/>
    <property type="evidence" value="ECO:0007669"/>
    <property type="project" value="UniProtKB-SubCell"/>
</dbReference>
<reference evidence="7 8" key="1">
    <citation type="journal article" date="2020" name="Nat. Food">
        <title>A phased Vanilla planifolia genome enables genetic improvement of flavour and production.</title>
        <authorList>
            <person name="Hasing T."/>
            <person name="Tang H."/>
            <person name="Brym M."/>
            <person name="Khazi F."/>
            <person name="Huang T."/>
            <person name="Chambers A.H."/>
        </authorList>
    </citation>
    <scope>NUCLEOTIDE SEQUENCE [LARGE SCALE GENOMIC DNA]</scope>
    <source>
        <tissue evidence="7">Leaf</tissue>
    </source>
</reference>
<sequence>MALLRCCLQNFALQPSLIYGASALSLRSSAHIGGDATYPRLGWKPMVIKRQNLRRGNACNAASFSPQTLQWVSAVSSAVLMFTKGTAIQKSFLVPLFVLQAPTTVISWIKGRYGAWTAFLALLVRIFYVIPGELELPFLIMLLVISAPYEAINLRGSQAGVVISLGISLYLTFQHFSRLGRLSKAFDQASFIASSAIICITAGNKDFKDVSFVECKLVGKYEHPLVNNQ</sequence>
<protein>
    <submittedName>
        <fullName evidence="7">Uncharacterized protein</fullName>
    </submittedName>
</protein>
<gene>
    <name evidence="7" type="ORF">HPP92_023121</name>
</gene>
<comment type="caution">
    <text evidence="7">The sequence shown here is derived from an EMBL/GenBank/DDBJ whole genome shotgun (WGS) entry which is preliminary data.</text>
</comment>
<comment type="similarity">
    <text evidence="2">Belongs to the Cold-regulated 413 protein family.</text>
</comment>
<evidence type="ECO:0000256" key="1">
    <source>
        <dbReference type="ARBA" id="ARBA00004141"/>
    </source>
</evidence>
<evidence type="ECO:0000313" key="8">
    <source>
        <dbReference type="Proteomes" id="UP000639772"/>
    </source>
</evidence>
<dbReference type="PANTHER" id="PTHR33596">
    <property type="entry name" value="COLD-REGULATED 413 PLASMA MEMBRANE PROTEIN 2"/>
    <property type="match status" value="1"/>
</dbReference>
<keyword evidence="5 6" id="KW-0472">Membrane</keyword>
<name>A0A835PZM5_VANPL</name>
<proteinExistence type="inferred from homology"/>
<dbReference type="EMBL" id="JADCNM010000012">
    <property type="protein sequence ID" value="KAG0459993.1"/>
    <property type="molecule type" value="Genomic_DNA"/>
</dbReference>
<dbReference type="PANTHER" id="PTHR33596:SF17">
    <property type="entry name" value="COLD-REGULATED 413 INNER MEMBRANE PROTEIN 1, CHLOROPLASTIC-RELATED"/>
    <property type="match status" value="1"/>
</dbReference>
<dbReference type="Proteomes" id="UP000639772">
    <property type="component" value="Chromosome 12"/>
</dbReference>
<dbReference type="InterPro" id="IPR008892">
    <property type="entry name" value="COR413"/>
</dbReference>
<evidence type="ECO:0000256" key="6">
    <source>
        <dbReference type="SAM" id="Phobius"/>
    </source>
</evidence>
<organism evidence="7 8">
    <name type="scientific">Vanilla planifolia</name>
    <name type="common">Vanilla</name>
    <dbReference type="NCBI Taxonomy" id="51239"/>
    <lineage>
        <taxon>Eukaryota</taxon>
        <taxon>Viridiplantae</taxon>
        <taxon>Streptophyta</taxon>
        <taxon>Embryophyta</taxon>
        <taxon>Tracheophyta</taxon>
        <taxon>Spermatophyta</taxon>
        <taxon>Magnoliopsida</taxon>
        <taxon>Liliopsida</taxon>
        <taxon>Asparagales</taxon>
        <taxon>Orchidaceae</taxon>
        <taxon>Vanilloideae</taxon>
        <taxon>Vanilleae</taxon>
        <taxon>Vanilla</taxon>
    </lineage>
</organism>
<feature type="transmembrane region" description="Helical" evidence="6">
    <location>
        <begin position="159"/>
        <end position="176"/>
    </location>
</feature>
<accession>A0A835PZM5</accession>
<keyword evidence="3 6" id="KW-0812">Transmembrane</keyword>
<dbReference type="Pfam" id="PF05562">
    <property type="entry name" value="WCOR413"/>
    <property type="match status" value="1"/>
</dbReference>
<evidence type="ECO:0000256" key="4">
    <source>
        <dbReference type="ARBA" id="ARBA00022989"/>
    </source>
</evidence>
<evidence type="ECO:0000256" key="2">
    <source>
        <dbReference type="ARBA" id="ARBA00005852"/>
    </source>
</evidence>
<evidence type="ECO:0000256" key="5">
    <source>
        <dbReference type="ARBA" id="ARBA00023136"/>
    </source>
</evidence>
<evidence type="ECO:0000256" key="3">
    <source>
        <dbReference type="ARBA" id="ARBA00022692"/>
    </source>
</evidence>
<comment type="subcellular location">
    <subcellularLocation>
        <location evidence="1">Membrane</location>
        <topology evidence="1">Multi-pass membrane protein</topology>
    </subcellularLocation>
</comment>
<keyword evidence="4 6" id="KW-1133">Transmembrane helix</keyword>
<evidence type="ECO:0000313" key="7">
    <source>
        <dbReference type="EMBL" id="KAG0459993.1"/>
    </source>
</evidence>